<gene>
    <name evidence="2" type="ORF">HJG52_07555</name>
</gene>
<sequence length="250" mass="27118">MPRAPAAYRRLTEVPPRVGAMTTEDWLADPQYREAVGDLLGALAYGELTAFMRLAADADVSPTQPLKASVAALAVGEFRHYEMLVARLSEMGIDPEQAMAPFVAAVDAFHERTRPSTWLEGLVKAYVGDGIATDFYREIAAYVDPSTRDLVHSAMQDVGQAEFVVKVVREAIKTDPKIAGRLALWGRRLVGEALSQAQQVAVERDALSSLLVGGVGAPDRPSADLAELGRMFARLTDEHTRRMGRLGLAA</sequence>
<dbReference type="SUPFAM" id="SSF47240">
    <property type="entry name" value="Ferritin-like"/>
    <property type="match status" value="1"/>
</dbReference>
<dbReference type="InterPro" id="IPR012347">
    <property type="entry name" value="Ferritin-like"/>
</dbReference>
<reference evidence="2 3" key="1">
    <citation type="submission" date="2020-04" db="EMBL/GenBank/DDBJ databases">
        <title>Knoellia sp. isolate from air conditioner.</title>
        <authorList>
            <person name="Chea S."/>
            <person name="Kim D.-U."/>
        </authorList>
    </citation>
    <scope>NUCLEOTIDE SEQUENCE [LARGE SCALE GENOMIC DNA]</scope>
    <source>
        <strain evidence="2 3">DB2414S</strain>
    </source>
</reference>
<evidence type="ECO:0000313" key="2">
    <source>
        <dbReference type="EMBL" id="NNM45861.1"/>
    </source>
</evidence>
<accession>A0A849HHW1</accession>
<name>A0A849HHW1_9MICO</name>
<protein>
    <submittedName>
        <fullName evidence="2">Hydroxylase</fullName>
    </submittedName>
</protein>
<feature type="domain" description="Ferritin-like" evidence="1">
    <location>
        <begin position="30"/>
        <end position="214"/>
    </location>
</feature>
<proteinExistence type="predicted"/>
<evidence type="ECO:0000313" key="3">
    <source>
        <dbReference type="Proteomes" id="UP000588586"/>
    </source>
</evidence>
<dbReference type="InterPro" id="IPR009078">
    <property type="entry name" value="Ferritin-like_SF"/>
</dbReference>
<dbReference type="InterPro" id="IPR059125">
    <property type="entry name" value="Ferritin_actino"/>
</dbReference>
<organism evidence="2 3">
    <name type="scientific">Knoellia koreensis</name>
    <dbReference type="NCBI Taxonomy" id="2730921"/>
    <lineage>
        <taxon>Bacteria</taxon>
        <taxon>Bacillati</taxon>
        <taxon>Actinomycetota</taxon>
        <taxon>Actinomycetes</taxon>
        <taxon>Micrococcales</taxon>
        <taxon>Intrasporangiaceae</taxon>
        <taxon>Knoellia</taxon>
    </lineage>
</organism>
<keyword evidence="3" id="KW-1185">Reference proteome</keyword>
<dbReference type="Proteomes" id="UP000588586">
    <property type="component" value="Unassembled WGS sequence"/>
</dbReference>
<dbReference type="AlphaFoldDB" id="A0A849HHW1"/>
<comment type="caution">
    <text evidence="2">The sequence shown here is derived from an EMBL/GenBank/DDBJ whole genome shotgun (WGS) entry which is preliminary data.</text>
</comment>
<dbReference type="EMBL" id="JABEPQ010000001">
    <property type="protein sequence ID" value="NNM45861.1"/>
    <property type="molecule type" value="Genomic_DNA"/>
</dbReference>
<dbReference type="Pfam" id="PF13794">
    <property type="entry name" value="MiaE_2"/>
    <property type="match status" value="1"/>
</dbReference>
<dbReference type="CDD" id="cd00657">
    <property type="entry name" value="Ferritin_like"/>
    <property type="match status" value="1"/>
</dbReference>
<dbReference type="Gene3D" id="1.20.1260.10">
    <property type="match status" value="1"/>
</dbReference>
<evidence type="ECO:0000259" key="1">
    <source>
        <dbReference type="Pfam" id="PF13794"/>
    </source>
</evidence>